<dbReference type="EMBL" id="PYAT01000005">
    <property type="protein sequence ID" value="PSL40487.1"/>
    <property type="molecule type" value="Genomic_DNA"/>
</dbReference>
<proteinExistence type="predicted"/>
<feature type="transmembrane region" description="Helical" evidence="1">
    <location>
        <begin position="112"/>
        <end position="134"/>
    </location>
</feature>
<reference evidence="2 3" key="1">
    <citation type="submission" date="2018-03" db="EMBL/GenBank/DDBJ databases">
        <title>Genomic Encyclopedia of Type Strains, Phase III (KMG-III): the genomes of soil and plant-associated and newly described type strains.</title>
        <authorList>
            <person name="Whitman W."/>
        </authorList>
    </citation>
    <scope>NUCLEOTIDE SEQUENCE [LARGE SCALE GENOMIC DNA]</scope>
    <source>
        <strain evidence="2 3">CGMCC 1.12259</strain>
    </source>
</reference>
<feature type="transmembrane region" description="Helical" evidence="1">
    <location>
        <begin position="6"/>
        <end position="22"/>
    </location>
</feature>
<dbReference type="OrthoDB" id="21325at2"/>
<dbReference type="AlphaFoldDB" id="A0A2P8H2Q5"/>
<feature type="transmembrane region" description="Helical" evidence="1">
    <location>
        <begin position="173"/>
        <end position="191"/>
    </location>
</feature>
<evidence type="ECO:0000313" key="2">
    <source>
        <dbReference type="EMBL" id="PSL40487.1"/>
    </source>
</evidence>
<keyword evidence="1" id="KW-0812">Transmembrane</keyword>
<sequence length="244" mass="27697">MTFWLSFIFIIGFVLIHIFSKNMKFLKAVPRSRLLSIAGGISVAYVFLHLLPELGEFQRELQGELETSRWGFLESHIYLVAMVGLALFYGLEQMVMSSRRRKRKGMEQSSPAGVFWVHIGSFTLYNAMIGYLLIRGEYESLWAMTFFFIAMGLHFITNDKGLRATHKTDYDKYGRWLLAVAIFAGWALGAVTHIEQVFVSFLIALLAGGIVLNVMKEELPEERESSFPAFCLGLAGYSILLLLL</sequence>
<feature type="transmembrane region" description="Helical" evidence="1">
    <location>
        <begin position="34"/>
        <end position="51"/>
    </location>
</feature>
<accession>A0A2P8H2Q5</accession>
<name>A0A2P8H2Q5_9BACL</name>
<keyword evidence="1" id="KW-1133">Transmembrane helix</keyword>
<feature type="transmembrane region" description="Helical" evidence="1">
    <location>
        <begin position="71"/>
        <end position="91"/>
    </location>
</feature>
<protein>
    <recommendedName>
        <fullName evidence="4">ZIP Zinc transporter</fullName>
    </recommendedName>
</protein>
<dbReference type="Proteomes" id="UP000242682">
    <property type="component" value="Unassembled WGS sequence"/>
</dbReference>
<dbReference type="RefSeq" id="WP_106533256.1">
    <property type="nucleotide sequence ID" value="NZ_PYAT01000005.1"/>
</dbReference>
<evidence type="ECO:0000313" key="3">
    <source>
        <dbReference type="Proteomes" id="UP000242682"/>
    </source>
</evidence>
<organism evidence="2 3">
    <name type="scientific">Planomicrobium soli</name>
    <dbReference type="NCBI Taxonomy" id="1176648"/>
    <lineage>
        <taxon>Bacteria</taxon>
        <taxon>Bacillati</taxon>
        <taxon>Bacillota</taxon>
        <taxon>Bacilli</taxon>
        <taxon>Bacillales</taxon>
        <taxon>Caryophanaceae</taxon>
        <taxon>Planomicrobium</taxon>
    </lineage>
</organism>
<feature type="transmembrane region" description="Helical" evidence="1">
    <location>
        <begin position="197"/>
        <end position="215"/>
    </location>
</feature>
<feature type="transmembrane region" description="Helical" evidence="1">
    <location>
        <begin position="140"/>
        <end position="157"/>
    </location>
</feature>
<evidence type="ECO:0008006" key="4">
    <source>
        <dbReference type="Google" id="ProtNLM"/>
    </source>
</evidence>
<feature type="transmembrane region" description="Helical" evidence="1">
    <location>
        <begin position="227"/>
        <end position="243"/>
    </location>
</feature>
<keyword evidence="3" id="KW-1185">Reference proteome</keyword>
<keyword evidence="1" id="KW-0472">Membrane</keyword>
<gene>
    <name evidence="2" type="ORF">B0H99_105265</name>
</gene>
<comment type="caution">
    <text evidence="2">The sequence shown here is derived from an EMBL/GenBank/DDBJ whole genome shotgun (WGS) entry which is preliminary data.</text>
</comment>
<evidence type="ECO:0000256" key="1">
    <source>
        <dbReference type="SAM" id="Phobius"/>
    </source>
</evidence>